<feature type="signal peptide" evidence="2">
    <location>
        <begin position="1"/>
        <end position="29"/>
    </location>
</feature>
<keyword evidence="4" id="KW-1185">Reference proteome</keyword>
<feature type="region of interest" description="Disordered" evidence="1">
    <location>
        <begin position="167"/>
        <end position="203"/>
    </location>
</feature>
<accession>U1LE54</accession>
<evidence type="ECO:0000256" key="1">
    <source>
        <dbReference type="SAM" id="MobiDB-lite"/>
    </source>
</evidence>
<proteinExistence type="predicted"/>
<protein>
    <submittedName>
        <fullName evidence="3">Uncharacterized protein</fullName>
    </submittedName>
</protein>
<reference evidence="3 4" key="1">
    <citation type="journal article" date="2013" name="Genome Announc.">
        <title>First draft genome sequence from a member of the genus agrococcus, isolated from modern microbialites.</title>
        <authorList>
            <person name="White R.A.III."/>
            <person name="Grassa C.J."/>
            <person name="Suttle C.A."/>
        </authorList>
    </citation>
    <scope>NUCLEOTIDE SEQUENCE [LARGE SCALE GENOMIC DNA]</scope>
    <source>
        <strain evidence="3 4">RW1</strain>
    </source>
</reference>
<dbReference type="PROSITE" id="PS51257">
    <property type="entry name" value="PROKAR_LIPOPROTEIN"/>
    <property type="match status" value="1"/>
</dbReference>
<evidence type="ECO:0000313" key="3">
    <source>
        <dbReference type="EMBL" id="ERG65528.1"/>
    </source>
</evidence>
<dbReference type="EMBL" id="ASHR01000003">
    <property type="protein sequence ID" value="ERG65528.1"/>
    <property type="molecule type" value="Genomic_DNA"/>
</dbReference>
<evidence type="ECO:0000256" key="2">
    <source>
        <dbReference type="SAM" id="SignalP"/>
    </source>
</evidence>
<feature type="chain" id="PRO_5039265431" evidence="2">
    <location>
        <begin position="30"/>
        <end position="315"/>
    </location>
</feature>
<comment type="caution">
    <text evidence="3">The sequence shown here is derived from an EMBL/GenBank/DDBJ whole genome shotgun (WGS) entry which is preliminary data.</text>
</comment>
<dbReference type="AlphaFoldDB" id="U1LE54"/>
<sequence>MRRGARARALAAVALTGVAALLAACSSTAPGQSTAPSAPSTDDAGAGAAPVAIEPELLASGGLFERVSADGVAVLWSEPGESLAVVIGGSGGGGGCIPQPNAAELDDGAVTIAFDPPDPAMMCTADFALHGWTLGLPEPVDAAAPLDVQLTDLQGDGETREVRVEPDDVLTAPADPQPSLIDDEPGATAPTPIPEDQLPDADAVIPPGTLPQVAVKWLEPGASLAVMTIGSVVAPVCNATPVGATVTGPGAIEVAFELPTGDMDCPADGGLYGWEFPLPERIPAALGVEVTVTGTMRDGSEAVIALAPEDVLGQP</sequence>
<organism evidence="3 4">
    <name type="scientific">Agrococcus pavilionensis RW1</name>
    <dbReference type="NCBI Taxonomy" id="1330458"/>
    <lineage>
        <taxon>Bacteria</taxon>
        <taxon>Bacillati</taxon>
        <taxon>Actinomycetota</taxon>
        <taxon>Actinomycetes</taxon>
        <taxon>Micrococcales</taxon>
        <taxon>Microbacteriaceae</taxon>
        <taxon>Agrococcus</taxon>
    </lineage>
</organism>
<name>U1LE54_9MICO</name>
<evidence type="ECO:0000313" key="4">
    <source>
        <dbReference type="Proteomes" id="UP000016462"/>
    </source>
</evidence>
<dbReference type="Proteomes" id="UP000016462">
    <property type="component" value="Unassembled WGS sequence"/>
</dbReference>
<gene>
    <name evidence="3" type="ORF">L332_13905</name>
</gene>
<keyword evidence="2" id="KW-0732">Signal</keyword>